<gene>
    <name evidence="1" type="ORF">SAMN06265353_1390</name>
</gene>
<proteinExistence type="predicted"/>
<name>A0A285P5T8_9AQUI</name>
<dbReference type="Proteomes" id="UP000218627">
    <property type="component" value="Unassembled WGS sequence"/>
</dbReference>
<evidence type="ECO:0000313" key="2">
    <source>
        <dbReference type="Proteomes" id="UP000218627"/>
    </source>
</evidence>
<dbReference type="AlphaFoldDB" id="A0A285P5T8"/>
<evidence type="ECO:0000313" key="1">
    <source>
        <dbReference type="EMBL" id="SNZ15516.1"/>
    </source>
</evidence>
<keyword evidence="2" id="KW-1185">Reference proteome</keyword>
<reference evidence="2" key="1">
    <citation type="submission" date="2017-09" db="EMBL/GenBank/DDBJ databases">
        <authorList>
            <person name="Varghese N."/>
            <person name="Submissions S."/>
        </authorList>
    </citation>
    <scope>NUCLEOTIDE SEQUENCE [LARGE SCALE GENOMIC DNA]</scope>
    <source>
        <strain evidence="2">DSM 2913</strain>
    </source>
</reference>
<protein>
    <submittedName>
        <fullName evidence="1">Uncharacterized protein</fullName>
    </submittedName>
</protein>
<accession>A0A285P5T8</accession>
<organism evidence="1 2">
    <name type="scientific">Hydrogenobacter hydrogenophilus</name>
    <dbReference type="NCBI Taxonomy" id="35835"/>
    <lineage>
        <taxon>Bacteria</taxon>
        <taxon>Pseudomonadati</taxon>
        <taxon>Aquificota</taxon>
        <taxon>Aquificia</taxon>
        <taxon>Aquificales</taxon>
        <taxon>Aquificaceae</taxon>
        <taxon>Hydrogenobacter</taxon>
    </lineage>
</organism>
<dbReference type="EMBL" id="OBEN01000008">
    <property type="protein sequence ID" value="SNZ15516.1"/>
    <property type="molecule type" value="Genomic_DNA"/>
</dbReference>
<sequence length="173" mass="20708">MRLTPKQDVMSVRFFNANLTAEARAFLLVMYRIVKSKQEGIYFYKIYNQVFSNTHRRPKTLIRELERNAFVVGRYRGGAYIYEFKFIYKFPFNYKDVPTPEELKLEDSPSLYGTYTSMFLVANADRTTLYPVNIPNRHRLIKELIQRGYLERLGRQVYLLKVVPEEYKGLFMR</sequence>